<accession>A0A397ID11</accession>
<sequence length="142" mass="15870">MSRESTKTKVISSPQEICEAYKENFNACLSEINPEPLPVKILLEPVTILTKKIASEWKDCDVMPLAKILAGRIAIDGSGENREYPPIGSPHATITPFRSKHVFTFNSPRATDDAQHLIEWLQGTNPGIRAYMFHTGFPAILY</sequence>
<evidence type="ECO:0000313" key="1">
    <source>
        <dbReference type="EMBL" id="RHZ72148.1"/>
    </source>
</evidence>
<dbReference type="Proteomes" id="UP000266861">
    <property type="component" value="Unassembled WGS sequence"/>
</dbReference>
<keyword evidence="2" id="KW-1185">Reference proteome</keyword>
<dbReference type="EMBL" id="PQFF01000226">
    <property type="protein sequence ID" value="RHZ72148.1"/>
    <property type="molecule type" value="Genomic_DNA"/>
</dbReference>
<proteinExistence type="predicted"/>
<organism evidence="1 2">
    <name type="scientific">Diversispora epigaea</name>
    <dbReference type="NCBI Taxonomy" id="1348612"/>
    <lineage>
        <taxon>Eukaryota</taxon>
        <taxon>Fungi</taxon>
        <taxon>Fungi incertae sedis</taxon>
        <taxon>Mucoromycota</taxon>
        <taxon>Glomeromycotina</taxon>
        <taxon>Glomeromycetes</taxon>
        <taxon>Diversisporales</taxon>
        <taxon>Diversisporaceae</taxon>
        <taxon>Diversispora</taxon>
    </lineage>
</organism>
<protein>
    <submittedName>
        <fullName evidence="1">Uncharacterized protein</fullName>
    </submittedName>
</protein>
<gene>
    <name evidence="1" type="ORF">Glove_245g7</name>
</gene>
<dbReference type="OrthoDB" id="2341485at2759"/>
<name>A0A397ID11_9GLOM</name>
<evidence type="ECO:0000313" key="2">
    <source>
        <dbReference type="Proteomes" id="UP000266861"/>
    </source>
</evidence>
<comment type="caution">
    <text evidence="1">The sequence shown here is derived from an EMBL/GenBank/DDBJ whole genome shotgun (WGS) entry which is preliminary data.</text>
</comment>
<dbReference type="AlphaFoldDB" id="A0A397ID11"/>
<reference evidence="1 2" key="1">
    <citation type="submission" date="2018-08" db="EMBL/GenBank/DDBJ databases">
        <title>Genome and evolution of the arbuscular mycorrhizal fungus Diversispora epigaea (formerly Glomus versiforme) and its bacterial endosymbionts.</title>
        <authorList>
            <person name="Sun X."/>
            <person name="Fei Z."/>
            <person name="Harrison M."/>
        </authorList>
    </citation>
    <scope>NUCLEOTIDE SEQUENCE [LARGE SCALE GENOMIC DNA]</scope>
    <source>
        <strain evidence="1 2">IT104</strain>
    </source>
</reference>